<evidence type="ECO:0000313" key="4">
    <source>
        <dbReference type="Proteomes" id="UP001597216"/>
    </source>
</evidence>
<dbReference type="InterPro" id="IPR008947">
    <property type="entry name" value="PLipase_C/P1_nuclease_dom_sf"/>
</dbReference>
<dbReference type="RefSeq" id="WP_377352505.1">
    <property type="nucleotide sequence ID" value="NZ_JBHTLQ010000005.1"/>
</dbReference>
<keyword evidence="4" id="KW-1185">Reference proteome</keyword>
<sequence length="335" mass="36676">MLTRLRAAALVFALIAPAQAFAWGGMGHRIVGQAAMQALPAEMPGFMLSRQAVEAVGEFSREPDRSKSSGKTHDTNRDAAHFIDLDDNARVFGGPLVSELPPTRAEYEKLMQAIGQDSWKAGYLPYAIVDQAQQLAKDFAHWRAETYAIAHEKDRKRVAWMKADRARREAQILLTIGYMSHYVGDGAQPLHTTLHYNGWGPFPNPNGYTQAKVHADFEGALVVTTTTTDLIRPKMAEPSVCEGDLMVCVGTWLAASTAQTIPFYEMEKAGGLKPGDPRGVAFAQARLAVGASELRDLILWSWKASDTLAVGWTPVPLTDILSGKTPAYPYLYGID</sequence>
<dbReference type="Gene3D" id="1.10.575.10">
    <property type="entry name" value="P1 Nuclease"/>
    <property type="match status" value="1"/>
</dbReference>
<dbReference type="EMBL" id="JBHTLQ010000005">
    <property type="protein sequence ID" value="MFD1189621.1"/>
    <property type="molecule type" value="Genomic_DNA"/>
</dbReference>
<comment type="caution">
    <text evidence="3">The sequence shown here is derived from an EMBL/GenBank/DDBJ whole genome shotgun (WGS) entry which is preliminary data.</text>
</comment>
<dbReference type="SUPFAM" id="SSF48537">
    <property type="entry name" value="Phospholipase C/P1 nuclease"/>
    <property type="match status" value="1"/>
</dbReference>
<proteinExistence type="predicted"/>
<gene>
    <name evidence="3" type="ORF">ACFQ27_03440</name>
</gene>
<accession>A0ABW3SYF7</accession>
<evidence type="ECO:0000313" key="3">
    <source>
        <dbReference type="EMBL" id="MFD1189621.1"/>
    </source>
</evidence>
<evidence type="ECO:0000256" key="1">
    <source>
        <dbReference type="SAM" id="MobiDB-lite"/>
    </source>
</evidence>
<reference evidence="4" key="1">
    <citation type="journal article" date="2019" name="Int. J. Syst. Evol. Microbiol.">
        <title>The Global Catalogue of Microorganisms (GCM) 10K type strain sequencing project: providing services to taxonomists for standard genome sequencing and annotation.</title>
        <authorList>
            <consortium name="The Broad Institute Genomics Platform"/>
            <consortium name="The Broad Institute Genome Sequencing Center for Infectious Disease"/>
            <person name="Wu L."/>
            <person name="Ma J."/>
        </authorList>
    </citation>
    <scope>NUCLEOTIDE SEQUENCE [LARGE SCALE GENOMIC DNA]</scope>
    <source>
        <strain evidence="4">CCUG 55074</strain>
    </source>
</reference>
<feature type="compositionally biased region" description="Basic and acidic residues" evidence="1">
    <location>
        <begin position="59"/>
        <end position="78"/>
    </location>
</feature>
<dbReference type="Proteomes" id="UP001597216">
    <property type="component" value="Unassembled WGS sequence"/>
</dbReference>
<organism evidence="3 4">
    <name type="scientific">Phenylobacterium conjunctum</name>
    <dbReference type="NCBI Taxonomy" id="1298959"/>
    <lineage>
        <taxon>Bacteria</taxon>
        <taxon>Pseudomonadati</taxon>
        <taxon>Pseudomonadota</taxon>
        <taxon>Alphaproteobacteria</taxon>
        <taxon>Caulobacterales</taxon>
        <taxon>Caulobacteraceae</taxon>
        <taxon>Phenylobacterium</taxon>
    </lineage>
</organism>
<protein>
    <submittedName>
        <fullName evidence="3">S1/P1 Nuclease</fullName>
    </submittedName>
</protein>
<name>A0ABW3SYF7_9CAUL</name>
<keyword evidence="2" id="KW-0732">Signal</keyword>
<feature type="signal peptide" evidence="2">
    <location>
        <begin position="1"/>
        <end position="22"/>
    </location>
</feature>
<feature type="region of interest" description="Disordered" evidence="1">
    <location>
        <begin position="58"/>
        <end position="78"/>
    </location>
</feature>
<feature type="chain" id="PRO_5047344264" evidence="2">
    <location>
        <begin position="23"/>
        <end position="335"/>
    </location>
</feature>
<evidence type="ECO:0000256" key="2">
    <source>
        <dbReference type="SAM" id="SignalP"/>
    </source>
</evidence>